<sequence length="165" mass="18533">MLVATIHFRTPSGAWSQTGCPRVKERPPQGEEHTPLLWKSNTLPSLALLWGNSGGPQTESRWAARPGRARSPVLPDVPRFDSMAPNSHTKDTPILHSCGRDTHLNVLLARHEDKDVHLQGLLHCGLHIILLRGLQTSQEHHQKRALRRRQARHPSEPAAQPVLWD</sequence>
<evidence type="ECO:0000313" key="3">
    <source>
        <dbReference type="Proteomes" id="UP000299084"/>
    </source>
</evidence>
<protein>
    <submittedName>
        <fullName evidence="2">Uncharacterized protein</fullName>
    </submittedName>
</protein>
<dbReference type="AlphaFoldDB" id="A0A5N4DUS3"/>
<keyword evidence="3" id="KW-1185">Reference proteome</keyword>
<reference evidence="2 3" key="1">
    <citation type="journal article" date="2019" name="Mol. Ecol. Resour.">
        <title>Improving Illumina assemblies with Hi-C and long reads: an example with the North African dromedary.</title>
        <authorList>
            <person name="Elbers J.P."/>
            <person name="Rogers M.F."/>
            <person name="Perelman P.L."/>
            <person name="Proskuryakova A.A."/>
            <person name="Serdyukova N.A."/>
            <person name="Johnson W.E."/>
            <person name="Horin P."/>
            <person name="Corander J."/>
            <person name="Murphy D."/>
            <person name="Burger P.A."/>
        </authorList>
    </citation>
    <scope>NUCLEOTIDE SEQUENCE [LARGE SCALE GENOMIC DNA]</scope>
    <source>
        <strain evidence="2">Drom800</strain>
        <tissue evidence="2">Blood</tissue>
    </source>
</reference>
<feature type="compositionally biased region" description="Basic and acidic residues" evidence="1">
    <location>
        <begin position="22"/>
        <end position="34"/>
    </location>
</feature>
<proteinExistence type="predicted"/>
<feature type="compositionally biased region" description="Basic residues" evidence="1">
    <location>
        <begin position="141"/>
        <end position="152"/>
    </location>
</feature>
<evidence type="ECO:0000256" key="1">
    <source>
        <dbReference type="SAM" id="MobiDB-lite"/>
    </source>
</evidence>
<dbReference type="EMBL" id="JWIN03000009">
    <property type="protein sequence ID" value="KAB1274885.1"/>
    <property type="molecule type" value="Genomic_DNA"/>
</dbReference>
<comment type="caution">
    <text evidence="2">The sequence shown here is derived from an EMBL/GenBank/DDBJ whole genome shotgun (WGS) entry which is preliminary data.</text>
</comment>
<accession>A0A5N4DUS3</accession>
<organism evidence="2 3">
    <name type="scientific">Camelus dromedarius</name>
    <name type="common">Dromedary</name>
    <name type="synonym">Arabian camel</name>
    <dbReference type="NCBI Taxonomy" id="9838"/>
    <lineage>
        <taxon>Eukaryota</taxon>
        <taxon>Metazoa</taxon>
        <taxon>Chordata</taxon>
        <taxon>Craniata</taxon>
        <taxon>Vertebrata</taxon>
        <taxon>Euteleostomi</taxon>
        <taxon>Mammalia</taxon>
        <taxon>Eutheria</taxon>
        <taxon>Laurasiatheria</taxon>
        <taxon>Artiodactyla</taxon>
        <taxon>Tylopoda</taxon>
        <taxon>Camelidae</taxon>
        <taxon>Camelus</taxon>
    </lineage>
</organism>
<evidence type="ECO:0000313" key="2">
    <source>
        <dbReference type="EMBL" id="KAB1274885.1"/>
    </source>
</evidence>
<feature type="region of interest" description="Disordered" evidence="1">
    <location>
        <begin position="14"/>
        <end position="36"/>
    </location>
</feature>
<name>A0A5N4DUS3_CAMDR</name>
<feature type="region of interest" description="Disordered" evidence="1">
    <location>
        <begin position="57"/>
        <end position="80"/>
    </location>
</feature>
<gene>
    <name evidence="2" type="ORF">Cadr_000011192</name>
</gene>
<feature type="region of interest" description="Disordered" evidence="1">
    <location>
        <begin position="141"/>
        <end position="165"/>
    </location>
</feature>
<dbReference type="Proteomes" id="UP000299084">
    <property type="component" value="Unassembled WGS sequence"/>
</dbReference>